<dbReference type="EMBL" id="JABBWD010000059">
    <property type="protein sequence ID" value="KAG1771408.1"/>
    <property type="molecule type" value="Genomic_DNA"/>
</dbReference>
<gene>
    <name evidence="1" type="ORF">EV702DRAFT_944561</name>
</gene>
<feature type="non-terminal residue" evidence="1">
    <location>
        <position position="1"/>
    </location>
</feature>
<name>A0A9P7CYT8_9AGAM</name>
<comment type="caution">
    <text evidence="1">The sequence shown here is derived from an EMBL/GenBank/DDBJ whole genome shotgun (WGS) entry which is preliminary data.</text>
</comment>
<proteinExistence type="predicted"/>
<evidence type="ECO:0000313" key="2">
    <source>
        <dbReference type="Proteomes" id="UP000714275"/>
    </source>
</evidence>
<organism evidence="1 2">
    <name type="scientific">Suillus placidus</name>
    <dbReference type="NCBI Taxonomy" id="48579"/>
    <lineage>
        <taxon>Eukaryota</taxon>
        <taxon>Fungi</taxon>
        <taxon>Dikarya</taxon>
        <taxon>Basidiomycota</taxon>
        <taxon>Agaricomycotina</taxon>
        <taxon>Agaricomycetes</taxon>
        <taxon>Agaricomycetidae</taxon>
        <taxon>Boletales</taxon>
        <taxon>Suillineae</taxon>
        <taxon>Suillaceae</taxon>
        <taxon>Suillus</taxon>
    </lineage>
</organism>
<dbReference type="OrthoDB" id="3231188at2759"/>
<dbReference type="AlphaFoldDB" id="A0A9P7CYT8"/>
<dbReference type="InterPro" id="IPR046521">
    <property type="entry name" value="DUF6698"/>
</dbReference>
<protein>
    <submittedName>
        <fullName evidence="1">Uncharacterized protein</fullName>
    </submittedName>
</protein>
<keyword evidence="2" id="KW-1185">Reference proteome</keyword>
<evidence type="ECO:0000313" key="1">
    <source>
        <dbReference type="EMBL" id="KAG1771408.1"/>
    </source>
</evidence>
<feature type="non-terminal residue" evidence="1">
    <location>
        <position position="216"/>
    </location>
</feature>
<accession>A0A9P7CYT8</accession>
<dbReference type="Pfam" id="PF20414">
    <property type="entry name" value="DUF6698"/>
    <property type="match status" value="1"/>
</dbReference>
<dbReference type="Proteomes" id="UP000714275">
    <property type="component" value="Unassembled WGS sequence"/>
</dbReference>
<reference evidence="1" key="1">
    <citation type="journal article" date="2020" name="New Phytol.">
        <title>Comparative genomics reveals dynamic genome evolution in host specialist ectomycorrhizal fungi.</title>
        <authorList>
            <person name="Lofgren L.A."/>
            <person name="Nguyen N.H."/>
            <person name="Vilgalys R."/>
            <person name="Ruytinx J."/>
            <person name="Liao H.L."/>
            <person name="Branco S."/>
            <person name="Kuo A."/>
            <person name="LaButti K."/>
            <person name="Lipzen A."/>
            <person name="Andreopoulos W."/>
            <person name="Pangilinan J."/>
            <person name="Riley R."/>
            <person name="Hundley H."/>
            <person name="Na H."/>
            <person name="Barry K."/>
            <person name="Grigoriev I.V."/>
            <person name="Stajich J.E."/>
            <person name="Kennedy P.G."/>
        </authorList>
    </citation>
    <scope>NUCLEOTIDE SEQUENCE</scope>
    <source>
        <strain evidence="1">DOB743</strain>
    </source>
</reference>
<sequence length="216" mass="23765">NARANEIKKLRGVAGDIFNLPSRYFTNINFERAAIPEIQQLLGVTSVTDLAYKIFPPVLFPGLKDDKSLKTVFGNWELLARILKALLRGITSLQGSSGSGAHTNSLKWSVRQVTPGSIAWAAVIAIFLISPDTEFSSTGIGKKSNINYKNLFFHYKKILVTKWTTKRILAIVANINQYIFKAAKVSALKGAEQEDFTDAIDRALAALDMDSDSGNE</sequence>